<evidence type="ECO:0000256" key="5">
    <source>
        <dbReference type="ARBA" id="ARBA00023002"/>
    </source>
</evidence>
<dbReference type="PRINTS" id="PR00385">
    <property type="entry name" value="P450"/>
</dbReference>
<keyword evidence="4 8" id="KW-0479">Metal-binding</keyword>
<dbReference type="Gene3D" id="1.10.630.10">
    <property type="entry name" value="Cytochrome P450"/>
    <property type="match status" value="1"/>
</dbReference>
<protein>
    <submittedName>
        <fullName evidence="10">CYP3020A1</fullName>
    </submittedName>
</protein>
<dbReference type="PROSITE" id="PS00086">
    <property type="entry name" value="CYTOCHROME_P450"/>
    <property type="match status" value="1"/>
</dbReference>
<organism evidence="10">
    <name type="scientific">Eurytemora affinis</name>
    <name type="common">Copepod</name>
    <name type="synonym">Temora affinis</name>
    <dbReference type="NCBI Taxonomy" id="88015"/>
    <lineage>
        <taxon>Eukaryota</taxon>
        <taxon>Metazoa</taxon>
        <taxon>Ecdysozoa</taxon>
        <taxon>Arthropoda</taxon>
        <taxon>Crustacea</taxon>
        <taxon>Multicrustacea</taxon>
        <taxon>Hexanauplia</taxon>
        <taxon>Copepoda</taxon>
        <taxon>Calanoida</taxon>
        <taxon>Temoridae</taxon>
        <taxon>Eurytemora</taxon>
    </lineage>
</organism>
<dbReference type="OrthoDB" id="3945418at2759"/>
<evidence type="ECO:0000256" key="1">
    <source>
        <dbReference type="ARBA" id="ARBA00001971"/>
    </source>
</evidence>
<dbReference type="GO" id="GO:0016705">
    <property type="term" value="F:oxidoreductase activity, acting on paired donors, with incorporation or reduction of molecular oxygen"/>
    <property type="evidence" value="ECO:0007669"/>
    <property type="project" value="InterPro"/>
</dbReference>
<dbReference type="GO" id="GO:0020037">
    <property type="term" value="F:heme binding"/>
    <property type="evidence" value="ECO:0007669"/>
    <property type="project" value="InterPro"/>
</dbReference>
<dbReference type="InterPro" id="IPR002401">
    <property type="entry name" value="Cyt_P450_E_grp-I"/>
</dbReference>
<dbReference type="InterPro" id="IPR050479">
    <property type="entry name" value="CYP11_CYP27_families"/>
</dbReference>
<keyword evidence="6 8" id="KW-0408">Iron</keyword>
<evidence type="ECO:0000313" key="10">
    <source>
        <dbReference type="EMBL" id="QTW43647.1"/>
    </source>
</evidence>
<keyword evidence="5 9" id="KW-0560">Oxidoreductase</keyword>
<reference evidence="10" key="1">
    <citation type="submission" date="2020-10" db="EMBL/GenBank/DDBJ databases">
        <authorList>
            <person name="Kim D.-H."/>
        </authorList>
    </citation>
    <scope>NUCLEOTIDE SEQUENCE</scope>
</reference>
<dbReference type="AlphaFoldDB" id="A0A8B0MBU6"/>
<accession>A0A8B0MBU6</accession>
<dbReference type="InterPro" id="IPR036396">
    <property type="entry name" value="Cyt_P450_sf"/>
</dbReference>
<dbReference type="EMBL" id="MW149347">
    <property type="protein sequence ID" value="QTW43647.1"/>
    <property type="molecule type" value="mRNA"/>
</dbReference>
<sequence length="501" mass="57794">MKGFKHLPGPTSYPFIGNLLGYKAPGVGRSPSQTPHIWKYFNQQFGPLVRLDMPGNNPMVLVFDPNLAEQVYRNEGVYPIRPGFDSLGYIRSRLKETGGNEGLITSSGGKWREFRNKVQYSVLHPKVRETYLTTVHEIGMEFADHIQQNLKNGEDATQEFYKWALETIVAISLETRLNCFHPSQQDSVNTQVLSLMKEIFHGCKNLDVGAKLWRYFPSKTFRKLERDIELFTQITNQMIHKAIQKEKENKLQNTLLGNLFSRGCDEITMTVLATDLIFGGVEQVAHAVMFSLYLLGVNPDKQEILHNELTRTQNPNYLKAVVKETMRLYPPAVVNIRELRVPLELGEYSLEPGTVYILAHQIMSRNPEYIREPEQFIPERWMRESSQKEELPPFLTLPFGWGPRSCIGRRFSEMEIFSMISILASRFQIGWEGEAPLRIKSEIVIFPEGELSSTSRRDNNLKVKHSSENIFFKIKSLNKQTLLNFFIKEYQNRIENGRKAP</sequence>
<name>A0A8B0MBU6_EURAF</name>
<reference evidence="10" key="2">
    <citation type="journal article" name="Mar. Pollut. Bull.">
        <title>The genome of the European estuarine calanoid copepod Eurytemora affinis: Potential use in molecular ecotoxicology.</title>
        <authorList>
            <person name="Choi B.S."/>
            <person name="Kim D.H."/>
            <person name="Kim M.S."/>
            <person name="Park J.C."/>
            <person name="Lee Y.H."/>
            <person name="Kim H.J."/>
            <person name="Jeong C.B."/>
            <person name="Hagiwara A."/>
            <person name="Souissi S."/>
            <person name="Lee J.S."/>
        </authorList>
    </citation>
    <scope>NUCLEOTIDE SEQUENCE</scope>
</reference>
<keyword evidence="3 8" id="KW-0349">Heme</keyword>
<keyword evidence="7 9" id="KW-0503">Monooxygenase</keyword>
<feature type="binding site" description="axial binding residue" evidence="8">
    <location>
        <position position="406"/>
    </location>
    <ligand>
        <name>heme</name>
        <dbReference type="ChEBI" id="CHEBI:30413"/>
    </ligand>
    <ligandPart>
        <name>Fe</name>
        <dbReference type="ChEBI" id="CHEBI:18248"/>
    </ligandPart>
</feature>
<evidence type="ECO:0000256" key="9">
    <source>
        <dbReference type="RuleBase" id="RU000461"/>
    </source>
</evidence>
<dbReference type="Pfam" id="PF00067">
    <property type="entry name" value="p450"/>
    <property type="match status" value="1"/>
</dbReference>
<comment type="cofactor">
    <cofactor evidence="1 8">
        <name>heme</name>
        <dbReference type="ChEBI" id="CHEBI:30413"/>
    </cofactor>
</comment>
<evidence type="ECO:0000256" key="3">
    <source>
        <dbReference type="ARBA" id="ARBA00022617"/>
    </source>
</evidence>
<dbReference type="SUPFAM" id="SSF48264">
    <property type="entry name" value="Cytochrome P450"/>
    <property type="match status" value="1"/>
</dbReference>
<evidence type="ECO:0000256" key="2">
    <source>
        <dbReference type="ARBA" id="ARBA00010617"/>
    </source>
</evidence>
<dbReference type="InterPro" id="IPR001128">
    <property type="entry name" value="Cyt_P450"/>
</dbReference>
<dbReference type="GO" id="GO:0004497">
    <property type="term" value="F:monooxygenase activity"/>
    <property type="evidence" value="ECO:0007669"/>
    <property type="project" value="UniProtKB-KW"/>
</dbReference>
<evidence type="ECO:0000256" key="8">
    <source>
        <dbReference type="PIRSR" id="PIRSR602401-1"/>
    </source>
</evidence>
<dbReference type="PRINTS" id="PR00463">
    <property type="entry name" value="EP450I"/>
</dbReference>
<evidence type="ECO:0000256" key="6">
    <source>
        <dbReference type="ARBA" id="ARBA00023004"/>
    </source>
</evidence>
<evidence type="ECO:0000256" key="4">
    <source>
        <dbReference type="ARBA" id="ARBA00022723"/>
    </source>
</evidence>
<dbReference type="PANTHER" id="PTHR24279:SF120">
    <property type="entry name" value="CYTOCHROME P450"/>
    <property type="match status" value="1"/>
</dbReference>
<proteinExistence type="evidence at transcript level"/>
<evidence type="ECO:0000256" key="7">
    <source>
        <dbReference type="ARBA" id="ARBA00023033"/>
    </source>
</evidence>
<dbReference type="InterPro" id="IPR017972">
    <property type="entry name" value="Cyt_P450_CS"/>
</dbReference>
<dbReference type="CDD" id="cd11054">
    <property type="entry name" value="CYP24A1-like"/>
    <property type="match status" value="1"/>
</dbReference>
<dbReference type="PANTHER" id="PTHR24279">
    <property type="entry name" value="CYTOCHROME P450"/>
    <property type="match status" value="1"/>
</dbReference>
<dbReference type="GO" id="GO:0005506">
    <property type="term" value="F:iron ion binding"/>
    <property type="evidence" value="ECO:0007669"/>
    <property type="project" value="InterPro"/>
</dbReference>
<comment type="similarity">
    <text evidence="2 9">Belongs to the cytochrome P450 family.</text>
</comment>